<organism evidence="1 2">
    <name type="scientific">Porphyromonas crevioricanis JCM 15906</name>
    <dbReference type="NCBI Taxonomy" id="1305617"/>
    <lineage>
        <taxon>Bacteria</taxon>
        <taxon>Pseudomonadati</taxon>
        <taxon>Bacteroidota</taxon>
        <taxon>Bacteroidia</taxon>
        <taxon>Bacteroidales</taxon>
        <taxon>Porphyromonadaceae</taxon>
        <taxon>Porphyromonas</taxon>
    </lineage>
</organism>
<comment type="caution">
    <text evidence="1">The sequence shown here is derived from an EMBL/GenBank/DDBJ whole genome shotgun (WGS) entry which is preliminary data.</text>
</comment>
<proteinExistence type="predicted"/>
<dbReference type="Proteomes" id="UP000018031">
    <property type="component" value="Unassembled WGS sequence"/>
</dbReference>
<gene>
    <name evidence="1" type="ORF">PORCRE_856</name>
</gene>
<reference evidence="2" key="1">
    <citation type="journal article" date="2013" name="Genome">
        <title>Draft Genome Sequences of Porphyromonas crevioricanis JCM 15906T and Porphyromonas cansulci JCM 13913T Isolated from a Canine Oral Cavity.</title>
        <authorList>
            <person name="Sakamoto M."/>
            <person name="Tanaka N."/>
            <person name="Shiwa Y."/>
            <person name="Yoshikawa H."/>
            <person name="Ohkuma M."/>
        </authorList>
    </citation>
    <scope>NUCLEOTIDE SEQUENCE [LARGE SCALE GENOMIC DNA]</scope>
    <source>
        <strain evidence="2">JCM 15906</strain>
    </source>
</reference>
<name>T1CH53_9PORP</name>
<dbReference type="EMBL" id="BAOU01000020">
    <property type="protein sequence ID" value="GAD05156.1"/>
    <property type="molecule type" value="Genomic_DNA"/>
</dbReference>
<accession>T1CH53</accession>
<evidence type="ECO:0000313" key="2">
    <source>
        <dbReference type="Proteomes" id="UP000018031"/>
    </source>
</evidence>
<reference evidence="1 2" key="2">
    <citation type="journal article" date="2013" name="Genome Announc.">
        <title>Draft Genome Sequences of Porphyromonas crevioricanis JCM 15906T and Porphyromonas cansulci JCM 13913T Isolated from a Canine Oral Cavity.</title>
        <authorList>
            <person name="Sakamoto M."/>
            <person name="Tanaka N."/>
            <person name="Shiwa Y."/>
            <person name="Yoshikawa H."/>
            <person name="Ohkuma M."/>
        </authorList>
    </citation>
    <scope>NUCLEOTIDE SEQUENCE [LARGE SCALE GENOMIC DNA]</scope>
    <source>
        <strain evidence="1 2">JCM 15906</strain>
    </source>
</reference>
<evidence type="ECO:0000313" key="1">
    <source>
        <dbReference type="EMBL" id="GAD05156.1"/>
    </source>
</evidence>
<dbReference type="AlphaFoldDB" id="T1CH53"/>
<protein>
    <submittedName>
        <fullName evidence="1">Uncharacterized protein</fullName>
    </submittedName>
</protein>
<sequence length="53" mass="5974">MPENIYRFAREASSPCSISSIGFPKKPHHLAREYSSLCPRNLIALLDKLSQLS</sequence>